<protein>
    <submittedName>
        <fullName evidence="1">Uncharacterized protein</fullName>
    </submittedName>
</protein>
<evidence type="ECO:0000313" key="2">
    <source>
        <dbReference type="Proteomes" id="UP001314229"/>
    </source>
</evidence>
<evidence type="ECO:0000313" key="1">
    <source>
        <dbReference type="EMBL" id="CAK6950437.1"/>
    </source>
</evidence>
<name>A0AAV1MTY3_SCOSC</name>
<proteinExistence type="predicted"/>
<organism evidence="1 2">
    <name type="scientific">Scomber scombrus</name>
    <name type="common">Atlantic mackerel</name>
    <name type="synonym">Scomber vernalis</name>
    <dbReference type="NCBI Taxonomy" id="13677"/>
    <lineage>
        <taxon>Eukaryota</taxon>
        <taxon>Metazoa</taxon>
        <taxon>Chordata</taxon>
        <taxon>Craniata</taxon>
        <taxon>Vertebrata</taxon>
        <taxon>Euteleostomi</taxon>
        <taxon>Actinopterygii</taxon>
        <taxon>Neopterygii</taxon>
        <taxon>Teleostei</taxon>
        <taxon>Neoteleostei</taxon>
        <taxon>Acanthomorphata</taxon>
        <taxon>Pelagiaria</taxon>
        <taxon>Scombriformes</taxon>
        <taxon>Scombridae</taxon>
        <taxon>Scomber</taxon>
    </lineage>
</organism>
<sequence>MDIRHRDACDPCCFLKSNSSASLSHGHQAPGCLQPLLFIRLTTELRSNGNIGHRDACDPCCFLKSNSSASLSHRHQAPGCLQPLLFICPTTELRSNGNIEHRDAHNPCRFSPYLHHFNLARMFDVNDPAVYSIQPQILA</sequence>
<dbReference type="EMBL" id="CAWUFR010000003">
    <property type="protein sequence ID" value="CAK6950437.1"/>
    <property type="molecule type" value="Genomic_DNA"/>
</dbReference>
<gene>
    <name evidence="1" type="ORF">FSCOSCO3_A030276</name>
</gene>
<keyword evidence="2" id="KW-1185">Reference proteome</keyword>
<dbReference type="AlphaFoldDB" id="A0AAV1MTY3"/>
<accession>A0AAV1MTY3</accession>
<reference evidence="1 2" key="1">
    <citation type="submission" date="2024-01" db="EMBL/GenBank/DDBJ databases">
        <authorList>
            <person name="Alioto T."/>
            <person name="Alioto T."/>
            <person name="Gomez Garrido J."/>
        </authorList>
    </citation>
    <scope>NUCLEOTIDE SEQUENCE [LARGE SCALE GENOMIC DNA]</scope>
</reference>
<dbReference type="Proteomes" id="UP001314229">
    <property type="component" value="Unassembled WGS sequence"/>
</dbReference>
<comment type="caution">
    <text evidence="1">The sequence shown here is derived from an EMBL/GenBank/DDBJ whole genome shotgun (WGS) entry which is preliminary data.</text>
</comment>